<sequence length="135" mass="14076">MPDPVGQHACRPAGPSNINGTVSGISRVWGGALRNVSWALVHVSVPGGRMLAPAKPTFGVLGRLGLLPHRAACRSPCRVKRQTHGSPGGRREHPAGRATRRVRQASAELEAPAGPAETKAERDVVGAWCGVVAKS</sequence>
<organism evidence="2 3">
    <name type="scientific">Peronospora matthiolae</name>
    <dbReference type="NCBI Taxonomy" id="2874970"/>
    <lineage>
        <taxon>Eukaryota</taxon>
        <taxon>Sar</taxon>
        <taxon>Stramenopiles</taxon>
        <taxon>Oomycota</taxon>
        <taxon>Peronosporomycetes</taxon>
        <taxon>Peronosporales</taxon>
        <taxon>Peronosporaceae</taxon>
        <taxon>Peronospora</taxon>
    </lineage>
</organism>
<evidence type="ECO:0000313" key="2">
    <source>
        <dbReference type="EMBL" id="CAK7927546.1"/>
    </source>
</evidence>
<feature type="region of interest" description="Disordered" evidence="1">
    <location>
        <begin position="76"/>
        <end position="121"/>
    </location>
</feature>
<dbReference type="AlphaFoldDB" id="A0AAV1TYQ7"/>
<dbReference type="EMBL" id="CAKLBY020000111">
    <property type="protein sequence ID" value="CAK7927546.1"/>
    <property type="molecule type" value="Genomic_DNA"/>
</dbReference>
<evidence type="ECO:0000313" key="3">
    <source>
        <dbReference type="Proteomes" id="UP001162060"/>
    </source>
</evidence>
<comment type="caution">
    <text evidence="2">The sequence shown here is derived from an EMBL/GenBank/DDBJ whole genome shotgun (WGS) entry which is preliminary data.</text>
</comment>
<gene>
    <name evidence="2" type="ORF">PM001_LOCUS12696</name>
</gene>
<dbReference type="Proteomes" id="UP001162060">
    <property type="component" value="Unassembled WGS sequence"/>
</dbReference>
<reference evidence="2" key="1">
    <citation type="submission" date="2024-01" db="EMBL/GenBank/DDBJ databases">
        <authorList>
            <person name="Webb A."/>
        </authorList>
    </citation>
    <scope>NUCLEOTIDE SEQUENCE</scope>
    <source>
        <strain evidence="2">Pm1</strain>
    </source>
</reference>
<protein>
    <submittedName>
        <fullName evidence="2">Uncharacterized protein</fullName>
    </submittedName>
</protein>
<accession>A0AAV1TYQ7</accession>
<name>A0AAV1TYQ7_9STRA</name>
<evidence type="ECO:0000256" key="1">
    <source>
        <dbReference type="SAM" id="MobiDB-lite"/>
    </source>
</evidence>
<proteinExistence type="predicted"/>